<dbReference type="EMBL" id="BGPR01020461">
    <property type="protein sequence ID" value="GBN84728.1"/>
    <property type="molecule type" value="Genomic_DNA"/>
</dbReference>
<evidence type="ECO:0000313" key="3">
    <source>
        <dbReference type="Proteomes" id="UP000499080"/>
    </source>
</evidence>
<feature type="non-terminal residue" evidence="2">
    <location>
        <position position="90"/>
    </location>
</feature>
<proteinExistence type="predicted"/>
<dbReference type="Proteomes" id="UP000499080">
    <property type="component" value="Unassembled WGS sequence"/>
</dbReference>
<gene>
    <name evidence="2" type="ORF">AVEN_2885_1</name>
</gene>
<name>A0A4Y2S8Z8_ARAVE</name>
<sequence length="90" mass="10200">MLAVDSNGRSEEVLQQGSDWSVTRRQGEHFRWYQTICESRAEVDGTHASGKGMHHVPADPRMEVPNTKGRVVHVYLTNALPNSFWPVLQI</sequence>
<evidence type="ECO:0000313" key="2">
    <source>
        <dbReference type="EMBL" id="GBN84728.1"/>
    </source>
</evidence>
<feature type="region of interest" description="Disordered" evidence="1">
    <location>
        <begin position="1"/>
        <end position="20"/>
    </location>
</feature>
<organism evidence="2 3">
    <name type="scientific">Araneus ventricosus</name>
    <name type="common">Orbweaver spider</name>
    <name type="synonym">Epeira ventricosa</name>
    <dbReference type="NCBI Taxonomy" id="182803"/>
    <lineage>
        <taxon>Eukaryota</taxon>
        <taxon>Metazoa</taxon>
        <taxon>Ecdysozoa</taxon>
        <taxon>Arthropoda</taxon>
        <taxon>Chelicerata</taxon>
        <taxon>Arachnida</taxon>
        <taxon>Araneae</taxon>
        <taxon>Araneomorphae</taxon>
        <taxon>Entelegynae</taxon>
        <taxon>Araneoidea</taxon>
        <taxon>Araneidae</taxon>
        <taxon>Araneus</taxon>
    </lineage>
</organism>
<comment type="caution">
    <text evidence="2">The sequence shown here is derived from an EMBL/GenBank/DDBJ whole genome shotgun (WGS) entry which is preliminary data.</text>
</comment>
<evidence type="ECO:0000256" key="1">
    <source>
        <dbReference type="SAM" id="MobiDB-lite"/>
    </source>
</evidence>
<keyword evidence="3" id="KW-1185">Reference proteome</keyword>
<dbReference type="AlphaFoldDB" id="A0A4Y2S8Z8"/>
<protein>
    <submittedName>
        <fullName evidence="2">Uncharacterized protein</fullName>
    </submittedName>
</protein>
<accession>A0A4Y2S8Z8</accession>
<reference evidence="2 3" key="1">
    <citation type="journal article" date="2019" name="Sci. Rep.">
        <title>Orb-weaving spider Araneus ventricosus genome elucidates the spidroin gene catalogue.</title>
        <authorList>
            <person name="Kono N."/>
            <person name="Nakamura H."/>
            <person name="Ohtoshi R."/>
            <person name="Moran D.A.P."/>
            <person name="Shinohara A."/>
            <person name="Yoshida Y."/>
            <person name="Fujiwara M."/>
            <person name="Mori M."/>
            <person name="Tomita M."/>
            <person name="Arakawa K."/>
        </authorList>
    </citation>
    <scope>NUCLEOTIDE SEQUENCE [LARGE SCALE GENOMIC DNA]</scope>
</reference>